<accession>A0A1C3UVB0</accession>
<feature type="transmembrane region" description="Helical" evidence="2">
    <location>
        <begin position="18"/>
        <end position="36"/>
    </location>
</feature>
<evidence type="ECO:0000313" key="3">
    <source>
        <dbReference type="EMBL" id="SCB19391.1"/>
    </source>
</evidence>
<proteinExistence type="predicted"/>
<name>A0A1C3UVB0_9HYPH</name>
<dbReference type="Proteomes" id="UP000186228">
    <property type="component" value="Unassembled WGS sequence"/>
</dbReference>
<sequence length="62" mass="6769">MEHDEDSKFERQRYARKALLTIFVCTALAALGAWLIQPEAASAKLHGPSTQPTASTPSLQTI</sequence>
<dbReference type="EMBL" id="FMAC01000003">
    <property type="protein sequence ID" value="SCB19391.1"/>
    <property type="molecule type" value="Genomic_DNA"/>
</dbReference>
<keyword evidence="2" id="KW-1133">Transmembrane helix</keyword>
<gene>
    <name evidence="3" type="ORF">GA0061100_103300</name>
</gene>
<keyword evidence="2" id="KW-0472">Membrane</keyword>
<dbReference type="AlphaFoldDB" id="A0A1C3UVB0"/>
<protein>
    <submittedName>
        <fullName evidence="3">Uncharacterized protein</fullName>
    </submittedName>
</protein>
<evidence type="ECO:0000313" key="4">
    <source>
        <dbReference type="Proteomes" id="UP000186228"/>
    </source>
</evidence>
<organism evidence="3 4">
    <name type="scientific">Rhizobium hainanense</name>
    <dbReference type="NCBI Taxonomy" id="52131"/>
    <lineage>
        <taxon>Bacteria</taxon>
        <taxon>Pseudomonadati</taxon>
        <taxon>Pseudomonadota</taxon>
        <taxon>Alphaproteobacteria</taxon>
        <taxon>Hyphomicrobiales</taxon>
        <taxon>Rhizobiaceae</taxon>
        <taxon>Rhizobium/Agrobacterium group</taxon>
        <taxon>Rhizobium</taxon>
    </lineage>
</organism>
<keyword evidence="2" id="KW-0812">Transmembrane</keyword>
<evidence type="ECO:0000256" key="2">
    <source>
        <dbReference type="SAM" id="Phobius"/>
    </source>
</evidence>
<keyword evidence="4" id="KW-1185">Reference proteome</keyword>
<feature type="region of interest" description="Disordered" evidence="1">
    <location>
        <begin position="43"/>
        <end position="62"/>
    </location>
</feature>
<evidence type="ECO:0000256" key="1">
    <source>
        <dbReference type="SAM" id="MobiDB-lite"/>
    </source>
</evidence>
<reference evidence="4" key="1">
    <citation type="submission" date="2016-08" db="EMBL/GenBank/DDBJ databases">
        <authorList>
            <person name="Varghese N."/>
            <person name="Submissions Spin"/>
        </authorList>
    </citation>
    <scope>NUCLEOTIDE SEQUENCE [LARGE SCALE GENOMIC DNA]</scope>
    <source>
        <strain evidence="4">CCBAU 57015</strain>
    </source>
</reference>
<feature type="compositionally biased region" description="Polar residues" evidence="1">
    <location>
        <begin position="48"/>
        <end position="62"/>
    </location>
</feature>